<dbReference type="Pfam" id="PF12728">
    <property type="entry name" value="HTH_17"/>
    <property type="match status" value="1"/>
</dbReference>
<gene>
    <name evidence="2" type="ORF">CFE62_006525</name>
</gene>
<evidence type="ECO:0000259" key="1">
    <source>
        <dbReference type="Pfam" id="PF12728"/>
    </source>
</evidence>
<protein>
    <submittedName>
        <fullName evidence="2">DNA-binding protein</fullName>
    </submittedName>
</protein>
<evidence type="ECO:0000313" key="2">
    <source>
        <dbReference type="EMBL" id="RDH39928.1"/>
    </source>
</evidence>
<keyword evidence="3" id="KW-1185">Reference proteome</keyword>
<dbReference type="GO" id="GO:0003677">
    <property type="term" value="F:DNA binding"/>
    <property type="evidence" value="ECO:0007669"/>
    <property type="project" value="UniProtKB-KW"/>
</dbReference>
<name>A0A370CFL9_9COXI</name>
<reference evidence="2 3" key="2">
    <citation type="journal article" date="2018" name="J. Invertebr. Pathol.">
        <title>'Candidatus Aquirickettsiella gammari' (Gammaproteobacteria: Legionellales: Coxiellaceae): A bacterial pathogen of the freshwater crustacean Gammarus fossarum (Malacostraca: Amphipoda).</title>
        <authorList>
            <person name="Bojko J."/>
            <person name="Dunn A.M."/>
            <person name="Stebbing P.D."/>
            <person name="van Aerle R."/>
            <person name="Bacela-Spychalska K."/>
            <person name="Bean T.P."/>
            <person name="Urrutia A."/>
            <person name="Stentiford G.D."/>
        </authorList>
    </citation>
    <scope>NUCLEOTIDE SEQUENCE [LARGE SCALE GENOMIC DNA]</scope>
    <source>
        <strain evidence="2">RA15029</strain>
    </source>
</reference>
<dbReference type="Proteomes" id="UP000226429">
    <property type="component" value="Unassembled WGS sequence"/>
</dbReference>
<reference evidence="2 3" key="1">
    <citation type="journal article" date="2017" name="Int. J. Syst. Evol. Microbiol.">
        <title>Aquarickettsiella crustaci n. gen. n. sp. (Gammaproteobacteria: Legionellales: Coxiellaceae); a bacterial pathogen of the freshwater crustacean: Gammarus fossarum (Malacostraca: Amphipoda).</title>
        <authorList>
            <person name="Bojko J."/>
            <person name="Dunn A.M."/>
            <person name="Stebbing P.D."/>
            <person name="Van Aerle R."/>
            <person name="Bacela-Spychalska K."/>
            <person name="Bean T.P."/>
            <person name="Stentiford G.D."/>
        </authorList>
    </citation>
    <scope>NUCLEOTIDE SEQUENCE [LARGE SCALE GENOMIC DNA]</scope>
    <source>
        <strain evidence="2">RA15029</strain>
    </source>
</reference>
<evidence type="ECO:0000313" key="3">
    <source>
        <dbReference type="Proteomes" id="UP000226429"/>
    </source>
</evidence>
<proteinExistence type="predicted"/>
<organism evidence="2 3">
    <name type="scientific">Candidatus Aquirickettsiella gammari</name>
    <dbReference type="NCBI Taxonomy" id="2016198"/>
    <lineage>
        <taxon>Bacteria</taxon>
        <taxon>Pseudomonadati</taxon>
        <taxon>Pseudomonadota</taxon>
        <taxon>Gammaproteobacteria</taxon>
        <taxon>Legionellales</taxon>
        <taxon>Coxiellaceae</taxon>
        <taxon>Candidatus Aquirickettsiella</taxon>
    </lineage>
</organism>
<sequence length="101" mass="11574">MKTFNLEEAAQFLKMNPEGLRRLAASKKIPAGKPGKCWCFLEEDLVNYLRSLYDQPCKVSQGVSNNRREKIWHSVKETISGGSDFLTMEKEYSDLLELQTS</sequence>
<accession>A0A370CFL9</accession>
<dbReference type="EMBL" id="NMOS02000026">
    <property type="protein sequence ID" value="RDH39928.1"/>
    <property type="molecule type" value="Genomic_DNA"/>
</dbReference>
<dbReference type="InterPro" id="IPR041657">
    <property type="entry name" value="HTH_17"/>
</dbReference>
<feature type="domain" description="Helix-turn-helix" evidence="1">
    <location>
        <begin position="5"/>
        <end position="51"/>
    </location>
</feature>
<keyword evidence="2" id="KW-0238">DNA-binding</keyword>
<comment type="caution">
    <text evidence="2">The sequence shown here is derived from an EMBL/GenBank/DDBJ whole genome shotgun (WGS) entry which is preliminary data.</text>
</comment>
<dbReference type="AlphaFoldDB" id="A0A370CFL9"/>